<dbReference type="AlphaFoldDB" id="A0A285VS79"/>
<reference evidence="2" key="1">
    <citation type="submission" date="2017-08" db="EMBL/GenBank/DDBJ databases">
        <authorList>
            <person name="Varghese N."/>
            <person name="Submissions S."/>
        </authorList>
    </citation>
    <scope>NUCLEOTIDE SEQUENCE [LARGE SCALE GENOMIC DNA]</scope>
    <source>
        <strain evidence="2">USBA17B2</strain>
    </source>
</reference>
<organism evidence="1 2">
    <name type="scientific">Ornithinimicrobium cerasi</name>
    <dbReference type="NCBI Taxonomy" id="2248773"/>
    <lineage>
        <taxon>Bacteria</taxon>
        <taxon>Bacillati</taxon>
        <taxon>Actinomycetota</taxon>
        <taxon>Actinomycetes</taxon>
        <taxon>Micrococcales</taxon>
        <taxon>Ornithinimicrobiaceae</taxon>
        <taxon>Ornithinimicrobium</taxon>
    </lineage>
</organism>
<dbReference type="InterPro" id="IPR007362">
    <property type="entry name" value="DUF429"/>
</dbReference>
<dbReference type="RefSeq" id="WP_097188526.1">
    <property type="nucleotide sequence ID" value="NZ_OBQK01000007.1"/>
</dbReference>
<keyword evidence="2" id="KW-1185">Reference proteome</keyword>
<dbReference type="Proteomes" id="UP000219688">
    <property type="component" value="Unassembled WGS sequence"/>
</dbReference>
<protein>
    <submittedName>
        <fullName evidence="1">Predicted nuclease (RNAse H fold)</fullName>
    </submittedName>
</protein>
<gene>
    <name evidence="1" type="ORF">SAMN05421879_107189</name>
</gene>
<evidence type="ECO:0000313" key="1">
    <source>
        <dbReference type="EMBL" id="SOC56448.1"/>
    </source>
</evidence>
<accession>A0A285VS79</accession>
<sequence>MQTLGIDLAAEPKKTGLAWVDWSGPKARVSNLAIGASDEELLHSMADADKTGIDCPLGWPRQFVAFITKHQDDHVLVEEGVAADWRRKLSYRETDLHVKRTVPGIQGLSVSTDRIGVTTMRCAALLSRLAAEGLPVVRTGSGPVAEVYPAASLVRWGFSHKGYKGSKGHGRRAQLVDELQRAVPWLDLGVYAADCKRSDDALDAVLASMTARAAARGLTEPVPAAAQEAATVEGWIALPRTGTSIGDLVSE</sequence>
<dbReference type="Pfam" id="PF04250">
    <property type="entry name" value="DUF429"/>
    <property type="match status" value="1"/>
</dbReference>
<proteinExistence type="predicted"/>
<evidence type="ECO:0000313" key="2">
    <source>
        <dbReference type="Proteomes" id="UP000219688"/>
    </source>
</evidence>
<dbReference type="EMBL" id="OBQK01000007">
    <property type="protein sequence ID" value="SOC56448.1"/>
    <property type="molecule type" value="Genomic_DNA"/>
</dbReference>
<name>A0A285VS79_9MICO</name>